<keyword evidence="2" id="KW-1185">Reference proteome</keyword>
<organism evidence="1 2">
    <name type="scientific">Tetranychus urticae</name>
    <name type="common">Two-spotted spider mite</name>
    <dbReference type="NCBI Taxonomy" id="32264"/>
    <lineage>
        <taxon>Eukaryota</taxon>
        <taxon>Metazoa</taxon>
        <taxon>Ecdysozoa</taxon>
        <taxon>Arthropoda</taxon>
        <taxon>Chelicerata</taxon>
        <taxon>Arachnida</taxon>
        <taxon>Acari</taxon>
        <taxon>Acariformes</taxon>
        <taxon>Trombidiformes</taxon>
        <taxon>Prostigmata</taxon>
        <taxon>Eleutherengona</taxon>
        <taxon>Raphignathae</taxon>
        <taxon>Tetranychoidea</taxon>
        <taxon>Tetranychidae</taxon>
        <taxon>Tetranychus</taxon>
    </lineage>
</organism>
<evidence type="ECO:0000313" key="1">
    <source>
        <dbReference type="EnsemblMetazoa" id="tetur03g05490.1"/>
    </source>
</evidence>
<sequence length="56" mass="6260">MLSALKVEDGRTQRYFGNKVLLVGLEDGNILLQDSCTRQADGELPVFRAVRLQIVI</sequence>
<dbReference type="EMBL" id="CAEY01001128">
    <property type="status" value="NOT_ANNOTATED_CDS"/>
    <property type="molecule type" value="Genomic_DNA"/>
</dbReference>
<dbReference type="HOGENOM" id="CLU_3016801_0_0_1"/>
<proteinExistence type="predicted"/>
<protein>
    <submittedName>
        <fullName evidence="1">Uncharacterized protein</fullName>
    </submittedName>
</protein>
<dbReference type="EnsemblMetazoa" id="tetur03g05490.1">
    <property type="protein sequence ID" value="tetur03g05490.1"/>
    <property type="gene ID" value="tetur03g05490"/>
</dbReference>
<name>T1JZW5_TETUR</name>
<dbReference type="Proteomes" id="UP000015104">
    <property type="component" value="Unassembled WGS sequence"/>
</dbReference>
<reference evidence="1" key="2">
    <citation type="submission" date="2015-06" db="UniProtKB">
        <authorList>
            <consortium name="EnsemblMetazoa"/>
        </authorList>
    </citation>
    <scope>IDENTIFICATION</scope>
</reference>
<reference evidence="2" key="1">
    <citation type="submission" date="2011-08" db="EMBL/GenBank/DDBJ databases">
        <authorList>
            <person name="Rombauts S."/>
        </authorList>
    </citation>
    <scope>NUCLEOTIDE SEQUENCE</scope>
    <source>
        <strain evidence="2">London</strain>
    </source>
</reference>
<accession>T1JZW5</accession>
<dbReference type="AlphaFoldDB" id="T1JZW5"/>
<evidence type="ECO:0000313" key="2">
    <source>
        <dbReference type="Proteomes" id="UP000015104"/>
    </source>
</evidence>